<name>A0A8S7R8Q2_ECOLX</name>
<comment type="caution">
    <text evidence="5">The sequence shown here is derived from an EMBL/GenBank/DDBJ whole genome shotgun (WGS) entry which is preliminary data.</text>
</comment>
<dbReference type="RefSeq" id="WP_194890036.1">
    <property type="nucleotide sequence ID" value="NZ_JAOWRP010000073.1"/>
</dbReference>
<dbReference type="GO" id="GO:0003677">
    <property type="term" value="F:DNA binding"/>
    <property type="evidence" value="ECO:0007669"/>
    <property type="project" value="UniProtKB-KW"/>
</dbReference>
<dbReference type="AlphaFoldDB" id="A0A8S7R8Q2"/>
<evidence type="ECO:0000313" key="6">
    <source>
        <dbReference type="Proteomes" id="UP000521991"/>
    </source>
</evidence>
<feature type="domain" description="Type I restriction modification DNA specificity" evidence="4">
    <location>
        <begin position="7"/>
        <end position="169"/>
    </location>
</feature>
<comment type="similarity">
    <text evidence="1">Belongs to the type-I restriction system S methylase family.</text>
</comment>
<gene>
    <name evidence="5" type="ORF">BGM66_003674</name>
</gene>
<organism evidence="5 6">
    <name type="scientific">Escherichia coli</name>
    <dbReference type="NCBI Taxonomy" id="562"/>
    <lineage>
        <taxon>Bacteria</taxon>
        <taxon>Pseudomonadati</taxon>
        <taxon>Pseudomonadota</taxon>
        <taxon>Gammaproteobacteria</taxon>
        <taxon>Enterobacterales</taxon>
        <taxon>Enterobacteriaceae</taxon>
        <taxon>Escherichia</taxon>
    </lineage>
</organism>
<keyword evidence="3" id="KW-0238">DNA-binding</keyword>
<dbReference type="InterPro" id="IPR051212">
    <property type="entry name" value="Type-I_RE_S_subunit"/>
</dbReference>
<accession>A0A8S7R8Q2</accession>
<proteinExistence type="inferred from homology"/>
<keyword evidence="5" id="KW-0540">Nuclease</keyword>
<dbReference type="CDD" id="cd17524">
    <property type="entry name" value="RMtype1_S_EcoUTORF5051P-TRD2-CR2_like"/>
    <property type="match status" value="1"/>
</dbReference>
<dbReference type="SUPFAM" id="SSF116734">
    <property type="entry name" value="DNA methylase specificity domain"/>
    <property type="match status" value="2"/>
</dbReference>
<dbReference type="PANTHER" id="PTHR43140">
    <property type="entry name" value="TYPE-1 RESTRICTION ENZYME ECOKI SPECIFICITY PROTEIN"/>
    <property type="match status" value="1"/>
</dbReference>
<dbReference type="Proteomes" id="UP000521991">
    <property type="component" value="Unassembled WGS sequence"/>
</dbReference>
<evidence type="ECO:0000259" key="4">
    <source>
        <dbReference type="Pfam" id="PF01420"/>
    </source>
</evidence>
<keyword evidence="2" id="KW-0680">Restriction system</keyword>
<evidence type="ECO:0000256" key="3">
    <source>
        <dbReference type="ARBA" id="ARBA00023125"/>
    </source>
</evidence>
<dbReference type="Pfam" id="PF01420">
    <property type="entry name" value="Methylase_S"/>
    <property type="match status" value="2"/>
</dbReference>
<dbReference type="CDD" id="cd17254">
    <property type="entry name" value="RMtype1_S_FclI-TRD1-CR1_like"/>
    <property type="match status" value="1"/>
</dbReference>
<dbReference type="Gene3D" id="3.90.220.20">
    <property type="entry name" value="DNA methylase specificity domains"/>
    <property type="match status" value="2"/>
</dbReference>
<dbReference type="GO" id="GO:0004519">
    <property type="term" value="F:endonuclease activity"/>
    <property type="evidence" value="ECO:0007669"/>
    <property type="project" value="UniProtKB-KW"/>
</dbReference>
<evidence type="ECO:0000256" key="2">
    <source>
        <dbReference type="ARBA" id="ARBA00022747"/>
    </source>
</evidence>
<evidence type="ECO:0000256" key="1">
    <source>
        <dbReference type="ARBA" id="ARBA00010923"/>
    </source>
</evidence>
<dbReference type="InterPro" id="IPR044946">
    <property type="entry name" value="Restrct_endonuc_typeI_TRD_sf"/>
</dbReference>
<dbReference type="PANTHER" id="PTHR43140:SF1">
    <property type="entry name" value="TYPE I RESTRICTION ENZYME ECOKI SPECIFICITY SUBUNIT"/>
    <property type="match status" value="1"/>
</dbReference>
<dbReference type="EMBL" id="AASURL010000067">
    <property type="protein sequence ID" value="EFH0367189.1"/>
    <property type="molecule type" value="Genomic_DNA"/>
</dbReference>
<protein>
    <submittedName>
        <fullName evidence="5">Restriction endonuclease subunit S</fullName>
    </submittedName>
</protein>
<sequence>MSKKGQICQLGDVLTLINGRAYKKEEMLTEGVPILRIQNLNGGNKWFYSNLELQEDKYCYKNDLLYAWSATFGPYWSKWDHKLIYHYHIWKIETSPALNKQFAYYALLNITEALKASAHGVAMPHITKAGMEAWEIQLPPISEQKIIAEKLDTLLAQVESTKARLEQIPQILKRFRQAVLGAAVSGKLTEDWRDNSSLSGWIEGKLGEFIKKPSYGTSSKSNKEGLIPVLRMGNLQGGKLDWTDLVYTSDTIEIEKYKLEYNDVLFNRTNSPELVGKTAIYKSEQPAIYAGYLIRVQCLPDLNPDYLNYHLNSILGRQYCYSVKSDGVSQSNINAQKLIAYPITVPPLPEQHEIVRRVEQLFAYADTIEKQVNNALARVNNLTQSILAKAFRGELTAQWRAENPELISGENSAAALLEKIKAERAASGGKKASRKKS</sequence>
<keyword evidence="5" id="KW-0378">Hydrolase</keyword>
<reference evidence="5 6" key="1">
    <citation type="submission" date="2020-02" db="EMBL/GenBank/DDBJ databases">
        <authorList>
            <consortium name="PulseNet: The National Subtyping Network for Foodborne Disease Surveillance"/>
            <person name="Tarr C.L."/>
            <person name="Trees E."/>
            <person name="Katz L.S."/>
            <person name="Carleton-Romer H.A."/>
            <person name="Stroika S."/>
            <person name="Kucerova Z."/>
            <person name="Roache K.F."/>
            <person name="Sabol A.L."/>
            <person name="Besser J."/>
            <person name="Gerner-Smidt P."/>
        </authorList>
    </citation>
    <scope>NUCLEOTIDE SEQUENCE [LARGE SCALE GENOMIC DNA]</scope>
    <source>
        <strain evidence="5 6">PNUSAE004166</strain>
    </source>
</reference>
<dbReference type="InterPro" id="IPR000055">
    <property type="entry name" value="Restrct_endonuc_typeI_TRD"/>
</dbReference>
<keyword evidence="5" id="KW-0255">Endonuclease</keyword>
<feature type="domain" description="Type I restriction modification DNA specificity" evidence="4">
    <location>
        <begin position="200"/>
        <end position="376"/>
    </location>
</feature>
<evidence type="ECO:0000313" key="5">
    <source>
        <dbReference type="EMBL" id="EFH0367189.1"/>
    </source>
</evidence>
<dbReference type="GO" id="GO:0009307">
    <property type="term" value="P:DNA restriction-modification system"/>
    <property type="evidence" value="ECO:0007669"/>
    <property type="project" value="UniProtKB-KW"/>
</dbReference>